<comment type="subcellular location">
    <subcellularLocation>
        <location evidence="1">Membrane</location>
    </subcellularLocation>
</comment>
<dbReference type="CDD" id="cd00637">
    <property type="entry name" value="7tm_classA_rhodopsin-like"/>
    <property type="match status" value="1"/>
</dbReference>
<dbReference type="PROSITE" id="PS50262">
    <property type="entry name" value="G_PROTEIN_RECEP_F1_2"/>
    <property type="match status" value="1"/>
</dbReference>
<feature type="transmembrane region" description="Helical" evidence="5">
    <location>
        <begin position="113"/>
        <end position="131"/>
    </location>
</feature>
<protein>
    <submittedName>
        <fullName evidence="8">G_PROTEIN_RECEP_F1_2 domain-containing protein</fullName>
    </submittedName>
</protein>
<dbReference type="Gene3D" id="1.20.1070.10">
    <property type="entry name" value="Rhodopsin 7-helix transmembrane proteins"/>
    <property type="match status" value="1"/>
</dbReference>
<evidence type="ECO:0000256" key="5">
    <source>
        <dbReference type="SAM" id="Phobius"/>
    </source>
</evidence>
<feature type="transmembrane region" description="Helical" evidence="5">
    <location>
        <begin position="227"/>
        <end position="260"/>
    </location>
</feature>
<proteinExistence type="predicted"/>
<sequence>MHCYGDYGIVIVSRPAVLNHFYFEVEDIKTVIYHKNSYCRDSYRSSFVMSTNNTTDASETAPMFVPSDYPIGAVIIILSGFLGALVNGYVFCAVRKAKTFSFAFGRICMSHTAANFGNCFAFGFLIAPILLTNPEFHTTYLGARCGQFLIFVYNASLFSHLLTAINRFCVVCFPLKYNILFDERTTKMSIALVWTIALIQVVPYFSFDCTLYFDAGALEMVPHPTLCSLIVILYMCYYLSVLVIAIFGVLDFLTFIGIYFHSKNRVGSTTSKAKERREIRFFFQASVQDFAFLSELILYFSIAPYFMDNKWAHFMLTTFAWIAVHTVDGYDLSSLFPIVNCLPRLIVIAFNKEIRGMIMCRGNAATVYNTSGAQTQSTTVRRDGTKPSS</sequence>
<evidence type="ECO:0000259" key="6">
    <source>
        <dbReference type="PROSITE" id="PS50262"/>
    </source>
</evidence>
<dbReference type="AlphaFoldDB" id="A0A1I7YKH2"/>
<dbReference type="Pfam" id="PF10328">
    <property type="entry name" value="7TM_GPCR_Srx"/>
    <property type="match status" value="1"/>
</dbReference>
<evidence type="ECO:0000256" key="2">
    <source>
        <dbReference type="ARBA" id="ARBA00022692"/>
    </source>
</evidence>
<name>A0A1I7YKH2_9BILA</name>
<keyword evidence="4 5" id="KW-0472">Membrane</keyword>
<feature type="transmembrane region" description="Helical" evidence="5">
    <location>
        <begin position="281"/>
        <end position="307"/>
    </location>
</feature>
<feature type="transmembrane region" description="Helical" evidence="5">
    <location>
        <begin position="151"/>
        <end position="177"/>
    </location>
</feature>
<dbReference type="GO" id="GO:0016020">
    <property type="term" value="C:membrane"/>
    <property type="evidence" value="ECO:0007669"/>
    <property type="project" value="UniProtKB-SubCell"/>
</dbReference>
<dbReference type="InterPro" id="IPR019430">
    <property type="entry name" value="7TM_GPCR_serpentine_rcpt_Srx"/>
</dbReference>
<feature type="transmembrane region" description="Helical" evidence="5">
    <location>
        <begin position="69"/>
        <end position="92"/>
    </location>
</feature>
<dbReference type="WBParaSite" id="L893_g1725.t1">
    <property type="protein sequence ID" value="L893_g1725.t1"/>
    <property type="gene ID" value="L893_g1725"/>
</dbReference>
<dbReference type="SUPFAM" id="SSF81321">
    <property type="entry name" value="Family A G protein-coupled receptor-like"/>
    <property type="match status" value="1"/>
</dbReference>
<feature type="transmembrane region" description="Helical" evidence="5">
    <location>
        <begin position="334"/>
        <end position="351"/>
    </location>
</feature>
<dbReference type="InterPro" id="IPR017452">
    <property type="entry name" value="GPCR_Rhodpsn_7TM"/>
</dbReference>
<feature type="domain" description="G-protein coupled receptors family 1 profile" evidence="6">
    <location>
        <begin position="148"/>
        <end position="283"/>
    </location>
</feature>
<evidence type="ECO:0000256" key="4">
    <source>
        <dbReference type="ARBA" id="ARBA00023136"/>
    </source>
</evidence>
<feature type="transmembrane region" description="Helical" evidence="5">
    <location>
        <begin position="189"/>
        <end position="207"/>
    </location>
</feature>
<organism evidence="7 8">
    <name type="scientific">Steinernema glaseri</name>
    <dbReference type="NCBI Taxonomy" id="37863"/>
    <lineage>
        <taxon>Eukaryota</taxon>
        <taxon>Metazoa</taxon>
        <taxon>Ecdysozoa</taxon>
        <taxon>Nematoda</taxon>
        <taxon>Chromadorea</taxon>
        <taxon>Rhabditida</taxon>
        <taxon>Tylenchina</taxon>
        <taxon>Panagrolaimomorpha</taxon>
        <taxon>Strongyloidoidea</taxon>
        <taxon>Steinernematidae</taxon>
        <taxon>Steinernema</taxon>
    </lineage>
</organism>
<evidence type="ECO:0000313" key="8">
    <source>
        <dbReference type="WBParaSite" id="L893_g1725.t1"/>
    </source>
</evidence>
<evidence type="ECO:0000256" key="1">
    <source>
        <dbReference type="ARBA" id="ARBA00004370"/>
    </source>
</evidence>
<dbReference type="Proteomes" id="UP000095287">
    <property type="component" value="Unplaced"/>
</dbReference>
<keyword evidence="3 5" id="KW-1133">Transmembrane helix</keyword>
<dbReference type="PANTHER" id="PTHR23017:SF3">
    <property type="entry name" value="G-PROTEIN COUPLED RECEPTORS FAMILY 1 PROFILE DOMAIN-CONTAINING PROTEIN"/>
    <property type="match status" value="1"/>
</dbReference>
<evidence type="ECO:0000313" key="7">
    <source>
        <dbReference type="Proteomes" id="UP000095287"/>
    </source>
</evidence>
<dbReference type="PANTHER" id="PTHR23017">
    <property type="entry name" value="SERPENTINE RECEPTOR, CLASS X"/>
    <property type="match status" value="1"/>
</dbReference>
<evidence type="ECO:0000256" key="3">
    <source>
        <dbReference type="ARBA" id="ARBA00022989"/>
    </source>
</evidence>
<keyword evidence="2 5" id="KW-0812">Transmembrane</keyword>
<keyword evidence="7" id="KW-1185">Reference proteome</keyword>
<accession>A0A1I7YKH2</accession>
<reference evidence="8" key="1">
    <citation type="submission" date="2016-11" db="UniProtKB">
        <authorList>
            <consortium name="WormBaseParasite"/>
        </authorList>
    </citation>
    <scope>IDENTIFICATION</scope>
</reference>